<dbReference type="PROSITE" id="PS00107">
    <property type="entry name" value="PROTEIN_KINASE_ATP"/>
    <property type="match status" value="1"/>
</dbReference>
<name>A0ABV6YR84_UNCC1</name>
<dbReference type="CDD" id="cd14014">
    <property type="entry name" value="STKc_PknB_like"/>
    <property type="match status" value="1"/>
</dbReference>
<evidence type="ECO:0000256" key="3">
    <source>
        <dbReference type="PROSITE-ProRule" id="PRU10141"/>
    </source>
</evidence>
<dbReference type="InterPro" id="IPR011990">
    <property type="entry name" value="TPR-like_helical_dom_sf"/>
</dbReference>
<feature type="binding site" evidence="3">
    <location>
        <position position="40"/>
    </location>
    <ligand>
        <name>ATP</name>
        <dbReference type="ChEBI" id="CHEBI:30616"/>
    </ligand>
</feature>
<comment type="caution">
    <text evidence="5">The sequence shown here is derived from an EMBL/GenBank/DDBJ whole genome shotgun (WGS) entry which is preliminary data.</text>
</comment>
<dbReference type="Pfam" id="PF13191">
    <property type="entry name" value="AAA_16"/>
    <property type="match status" value="1"/>
</dbReference>
<dbReference type="PROSITE" id="PS00108">
    <property type="entry name" value="PROTEIN_KINASE_ST"/>
    <property type="match status" value="1"/>
</dbReference>
<evidence type="ECO:0000256" key="2">
    <source>
        <dbReference type="ARBA" id="ARBA00022840"/>
    </source>
</evidence>
<dbReference type="PROSITE" id="PS50011">
    <property type="entry name" value="PROTEIN_KINASE_DOM"/>
    <property type="match status" value="1"/>
</dbReference>
<keyword evidence="1 3" id="KW-0547">Nucleotide-binding</keyword>
<keyword evidence="6" id="KW-1185">Reference proteome</keyword>
<dbReference type="Pfam" id="PF00069">
    <property type="entry name" value="Pkinase"/>
    <property type="match status" value="2"/>
</dbReference>
<dbReference type="InterPro" id="IPR019734">
    <property type="entry name" value="TPR_rpt"/>
</dbReference>
<dbReference type="EMBL" id="JBHPBY010000005">
    <property type="protein sequence ID" value="MFC1848718.1"/>
    <property type="molecule type" value="Genomic_DNA"/>
</dbReference>
<accession>A0ABV6YR84</accession>
<dbReference type="SUPFAM" id="SSF48452">
    <property type="entry name" value="TPR-like"/>
    <property type="match status" value="3"/>
</dbReference>
<gene>
    <name evidence="5" type="ORF">ACFL27_00795</name>
</gene>
<dbReference type="PANTHER" id="PTHR16305">
    <property type="entry name" value="TESTICULAR SOLUBLE ADENYLYL CYCLASE"/>
    <property type="match status" value="1"/>
</dbReference>
<feature type="domain" description="Protein kinase" evidence="4">
    <location>
        <begin position="11"/>
        <end position="344"/>
    </location>
</feature>
<dbReference type="SMART" id="SM00220">
    <property type="entry name" value="S_TKc"/>
    <property type="match status" value="1"/>
</dbReference>
<protein>
    <submittedName>
        <fullName evidence="5">Tetratricopeptide repeat protein</fullName>
    </submittedName>
</protein>
<organism evidence="5 6">
    <name type="scientific">candidate division CSSED10-310 bacterium</name>
    <dbReference type="NCBI Taxonomy" id="2855610"/>
    <lineage>
        <taxon>Bacteria</taxon>
        <taxon>Bacteria division CSSED10-310</taxon>
    </lineage>
</organism>
<dbReference type="SUPFAM" id="SSF52540">
    <property type="entry name" value="P-loop containing nucleoside triphosphate hydrolases"/>
    <property type="match status" value="1"/>
</dbReference>
<evidence type="ECO:0000259" key="4">
    <source>
        <dbReference type="PROSITE" id="PS50011"/>
    </source>
</evidence>
<dbReference type="Gene3D" id="1.10.510.10">
    <property type="entry name" value="Transferase(Phosphotransferase) domain 1"/>
    <property type="match status" value="2"/>
</dbReference>
<dbReference type="InterPro" id="IPR041664">
    <property type="entry name" value="AAA_16"/>
</dbReference>
<keyword evidence="2 3" id="KW-0067">ATP-binding</keyword>
<dbReference type="InterPro" id="IPR008271">
    <property type="entry name" value="Ser/Thr_kinase_AS"/>
</dbReference>
<dbReference type="InterPro" id="IPR017441">
    <property type="entry name" value="Protein_kinase_ATP_BS"/>
</dbReference>
<dbReference type="InterPro" id="IPR000719">
    <property type="entry name" value="Prot_kinase_dom"/>
</dbReference>
<sequence length="1272" mass="142254">MVEQPQKIGPYLILGTLGQGGMGIVYRGQHHETGENVALKTIKIIDEIQLESIRREVRSLARIQHHGIVSILEEGIHEVIPWYAMELLKGVTLQQYFSGSRTDQLTGLDTVTGVFMSGAVESSGEQAPGNWWTRSLIGLTEQQSMPPPEQTASFSELEDYQHSGELRPRYSGNITPNLKEIFSLVTRICAPLAYLHGEGMVHRDLKPANIIVKQGGIPVLVDFGLMMQFSGDQSREKLLVQEGGVGTVNYIAPEQIRGSFVDARADLYSLGCILYELITGQLPFRGENPSQIIWHHLRTVPLPPSSLRADVPAEIDELLLHLLAKDPRDRIGHADVVAGILARMSEGLPQILTGPKPKAYLYRSHFAGREEPLAALREHLTRLLQGTGSLVLVSGERGVGKTRLVVEFGLEAARQNVQVLTGECQEKTGRPLEGLLKLIQMILDRCRKGGRAETDRLVGHRGKVFALYESEVANLPGQELFPPPAELQAEAAQLRLFRYLSETLTMLAHEVPLLIILDDVQWADELTLGFLEFGHNSGFLAKGPIFILATHQDDTPGTGPETIVDSHSITRVKLERLDERAVATVVGDMLALSPPPELFCTYLAHQSEGNPLFVAEYLRAAVEEGILWRDDLGFWHVELDSDDEITTEERYQSLALPASLQGLIERRLGGLPPLALQVIRAAAIVGREAKILLLWEMTKLKDDELLPITEILFQHHLLEKKYPGAVRFVHDKVREVALSQIRDIERRQLHCSAAKGIETFFKDELDKFLSNLGRHWEEAGHRTKARPYYLQAARKATNRYAFREARRLYLAYFNVVDEPTSESIAARIELSADVLHVQGKNSEAITQLETAFDEARNINDRPAEAASLRSLGLIKRVMGRMEEARALFEQSLSIACDIQDRANELLTLANLAVLHSHQGRMEVAKSLHEQALTLARQEKNRIQEGVILGNMANLHSDQGRMEIARSHYEQALVIARETRDRLREGIWLGNLAALHKAQGRVEVARTYYEQAITIARQTGNRLREGIWLGNLAALHHSQGSLNEAQTYYHQALSISREVRNRKGEGNILANLAALLTDQGQLEKACSFYFEALVIAQNMKNRRVEGVIFANLAGLHRVQGQVYEAQSLLDQALASARELGSKDLEGYIMLSKATLDRQTTQQDAQIQENLARAYAILNELENDEIKGLCLCQQGHEALMRGVAAHQFIQQAQKLSHHLEIGPKSELGLALTRLIRAQETFEKGESERLFQGELIEDIPDGLRQWLTENEYLPP</sequence>
<dbReference type="InterPro" id="IPR027417">
    <property type="entry name" value="P-loop_NTPase"/>
</dbReference>
<dbReference type="InterPro" id="IPR011009">
    <property type="entry name" value="Kinase-like_dom_sf"/>
</dbReference>
<dbReference type="SUPFAM" id="SSF56112">
    <property type="entry name" value="Protein kinase-like (PK-like)"/>
    <property type="match status" value="1"/>
</dbReference>
<evidence type="ECO:0000256" key="1">
    <source>
        <dbReference type="ARBA" id="ARBA00022741"/>
    </source>
</evidence>
<reference evidence="5 6" key="1">
    <citation type="submission" date="2024-09" db="EMBL/GenBank/DDBJ databases">
        <title>Laminarin stimulates single cell rates of sulfate reduction while oxygen inhibits transcriptomic activity in coastal marine sediment.</title>
        <authorList>
            <person name="Lindsay M."/>
            <person name="Orcutt B."/>
            <person name="Emerson D."/>
            <person name="Stepanauskas R."/>
            <person name="D'Angelo T."/>
        </authorList>
    </citation>
    <scope>NUCLEOTIDE SEQUENCE [LARGE SCALE GENOMIC DNA]</scope>
    <source>
        <strain evidence="5">SAG AM-311-K15</strain>
    </source>
</reference>
<dbReference type="Pfam" id="PF13424">
    <property type="entry name" value="TPR_12"/>
    <property type="match status" value="3"/>
</dbReference>
<dbReference type="Proteomes" id="UP001594351">
    <property type="component" value="Unassembled WGS sequence"/>
</dbReference>
<dbReference type="Gene3D" id="3.40.50.300">
    <property type="entry name" value="P-loop containing nucleotide triphosphate hydrolases"/>
    <property type="match status" value="1"/>
</dbReference>
<dbReference type="PANTHER" id="PTHR16305:SF28">
    <property type="entry name" value="GUANYLATE CYCLASE DOMAIN-CONTAINING PROTEIN"/>
    <property type="match status" value="1"/>
</dbReference>
<evidence type="ECO:0000313" key="5">
    <source>
        <dbReference type="EMBL" id="MFC1848718.1"/>
    </source>
</evidence>
<dbReference type="SMART" id="SM00028">
    <property type="entry name" value="TPR"/>
    <property type="match status" value="8"/>
</dbReference>
<dbReference type="Gene3D" id="1.25.40.10">
    <property type="entry name" value="Tetratricopeptide repeat domain"/>
    <property type="match status" value="2"/>
</dbReference>
<proteinExistence type="predicted"/>
<evidence type="ECO:0000313" key="6">
    <source>
        <dbReference type="Proteomes" id="UP001594351"/>
    </source>
</evidence>